<reference evidence="5 6" key="1">
    <citation type="submission" date="2022-05" db="EMBL/GenBank/DDBJ databases">
        <authorList>
            <consortium name="Genoscope - CEA"/>
            <person name="William W."/>
        </authorList>
    </citation>
    <scope>NUCLEOTIDE SEQUENCE [LARGE SCALE GENOMIC DNA]</scope>
</reference>
<keyword evidence="6" id="KW-1185">Reference proteome</keyword>
<evidence type="ECO:0000256" key="2">
    <source>
        <dbReference type="RuleBase" id="RU003971"/>
    </source>
</evidence>
<dbReference type="InterPro" id="IPR002138">
    <property type="entry name" value="Pept_C14_p10"/>
</dbReference>
<dbReference type="GO" id="GO:0004197">
    <property type="term" value="F:cysteine-type endopeptidase activity"/>
    <property type="evidence" value="ECO:0007669"/>
    <property type="project" value="InterPro"/>
</dbReference>
<dbReference type="EMBL" id="CALNXJ010000059">
    <property type="protein sequence ID" value="CAH3155943.1"/>
    <property type="molecule type" value="Genomic_DNA"/>
</dbReference>
<dbReference type="Gene3D" id="3.40.50.1460">
    <property type="match status" value="1"/>
</dbReference>
<evidence type="ECO:0000313" key="5">
    <source>
        <dbReference type="EMBL" id="CAH3155943.1"/>
    </source>
</evidence>
<dbReference type="GO" id="GO:0006508">
    <property type="term" value="P:proteolysis"/>
    <property type="evidence" value="ECO:0007669"/>
    <property type="project" value="InterPro"/>
</dbReference>
<evidence type="ECO:0000259" key="3">
    <source>
        <dbReference type="PROSITE" id="PS50207"/>
    </source>
</evidence>
<dbReference type="AlphaFoldDB" id="A0AAU9XRP3"/>
<dbReference type="InterPro" id="IPR015917">
    <property type="entry name" value="Pept_C14A"/>
</dbReference>
<protein>
    <submittedName>
        <fullName evidence="5">Uncharacterized protein</fullName>
    </submittedName>
</protein>
<dbReference type="Pfam" id="PF00656">
    <property type="entry name" value="Peptidase_C14"/>
    <property type="match status" value="1"/>
</dbReference>
<dbReference type="InterPro" id="IPR029030">
    <property type="entry name" value="Caspase-like_dom_sf"/>
</dbReference>
<dbReference type="InterPro" id="IPR002398">
    <property type="entry name" value="Pept_C14"/>
</dbReference>
<dbReference type="Proteomes" id="UP001159428">
    <property type="component" value="Unassembled WGS sequence"/>
</dbReference>
<feature type="domain" description="Caspase family p10" evidence="3">
    <location>
        <begin position="402"/>
        <end position="502"/>
    </location>
</feature>
<dbReference type="SUPFAM" id="SSF52129">
    <property type="entry name" value="Caspase-like"/>
    <property type="match status" value="1"/>
</dbReference>
<proteinExistence type="inferred from homology"/>
<dbReference type="PRINTS" id="PR00376">
    <property type="entry name" value="IL1BCENZYME"/>
</dbReference>
<evidence type="ECO:0000259" key="4">
    <source>
        <dbReference type="PROSITE" id="PS50208"/>
    </source>
</evidence>
<evidence type="ECO:0000256" key="1">
    <source>
        <dbReference type="ARBA" id="ARBA00010134"/>
    </source>
</evidence>
<dbReference type="CDD" id="cd00032">
    <property type="entry name" value="CASc"/>
    <property type="match status" value="1"/>
</dbReference>
<comment type="similarity">
    <text evidence="1 2">Belongs to the peptidase C14A family.</text>
</comment>
<organism evidence="5 6">
    <name type="scientific">Pocillopora meandrina</name>
    <dbReference type="NCBI Taxonomy" id="46732"/>
    <lineage>
        <taxon>Eukaryota</taxon>
        <taxon>Metazoa</taxon>
        <taxon>Cnidaria</taxon>
        <taxon>Anthozoa</taxon>
        <taxon>Hexacorallia</taxon>
        <taxon>Scleractinia</taxon>
        <taxon>Astrocoeniina</taxon>
        <taxon>Pocilloporidae</taxon>
        <taxon>Pocillopora</taxon>
    </lineage>
</organism>
<gene>
    <name evidence="5" type="ORF">PMEA_00028271</name>
</gene>
<comment type="caution">
    <text evidence="5">The sequence shown here is derived from an EMBL/GenBank/DDBJ whole genome shotgun (WGS) entry which is preliminary data.</text>
</comment>
<feature type="domain" description="Caspase family p20" evidence="4">
    <location>
        <begin position="253"/>
        <end position="377"/>
    </location>
</feature>
<dbReference type="PANTHER" id="PTHR10454">
    <property type="entry name" value="CASPASE"/>
    <property type="match status" value="1"/>
</dbReference>
<dbReference type="InterPro" id="IPR001309">
    <property type="entry name" value="Pept_C14_p20"/>
</dbReference>
<dbReference type="PROSITE" id="PS50208">
    <property type="entry name" value="CASPASE_P20"/>
    <property type="match status" value="1"/>
</dbReference>
<dbReference type="PROSITE" id="PS50207">
    <property type="entry name" value="CASPASE_P10"/>
    <property type="match status" value="1"/>
</dbReference>
<name>A0AAU9XRP3_9CNID</name>
<dbReference type="SMART" id="SM00115">
    <property type="entry name" value="CASc"/>
    <property type="match status" value="1"/>
</dbReference>
<sequence length="502" mass="56661">MATDGQAVVIGLSKAHYREDTSIPYCLEVLGNGEVTGYPFRLHNEDGRYIWKNEQLRHRSITQGSLITFKRRPSEGLINPCYTENTGKSLDINTILSQLQFGGSGYKEVVYQGIAEGFPTAKIENLKIYQDVEDEPSPACALISVKEATLEDRKIKFKTLLDEECVLKNNCRSNGGGGVEEVPLPVQVSSSNQCVSNCVLLVKFGSRLESESWDSERQYAVCEAVLISQPGPFALGRRQDRSSLKSYGMNRNPRGKCIIINNSEFQDKAYNRPGAEFDEQALKALFEYLSFDVEIYQNLESRDMRDLVRTIASENHSESDALFVIVMSHGGDHDTILGVDQRNITVEEMMSEFKAARCKTLEGKPKVFIFQVCRGSSSEFLEHERRHIDNTVSRLRGDSTLSRGTSPQEADFLLAFATTPGYYSYRDEDHGTPFIQGQQLIFNFGPHQTLVEVLRKHHQESHLTEMLLEVTRCVVEKAERDGLQSYIQVPSYSNSLRAKLYL</sequence>
<dbReference type="InterPro" id="IPR011600">
    <property type="entry name" value="Pept_C14_caspase"/>
</dbReference>
<accession>A0AAU9XRP3</accession>
<evidence type="ECO:0000313" key="6">
    <source>
        <dbReference type="Proteomes" id="UP001159428"/>
    </source>
</evidence>